<dbReference type="KEGG" id="abae:CL176_02030"/>
<gene>
    <name evidence="2" type="ORF">CL176_02030</name>
</gene>
<feature type="transmembrane region" description="Helical" evidence="1">
    <location>
        <begin position="12"/>
        <end position="35"/>
    </location>
</feature>
<name>A0A347WIJ0_9LACT</name>
<dbReference type="Pfam" id="PF16938">
    <property type="entry name" value="Phage_holin_Dp1"/>
    <property type="match status" value="1"/>
</dbReference>
<evidence type="ECO:0000256" key="1">
    <source>
        <dbReference type="SAM" id="Phobius"/>
    </source>
</evidence>
<dbReference type="Proteomes" id="UP000263232">
    <property type="component" value="Chromosome"/>
</dbReference>
<evidence type="ECO:0000313" key="2">
    <source>
        <dbReference type="EMBL" id="AXY24897.1"/>
    </source>
</evidence>
<proteinExistence type="predicted"/>
<evidence type="ECO:0000313" key="3">
    <source>
        <dbReference type="Proteomes" id="UP000263232"/>
    </source>
</evidence>
<keyword evidence="1" id="KW-1133">Transmembrane helix</keyword>
<dbReference type="InterPro" id="IPR031612">
    <property type="entry name" value="Phage_holin_Dp1"/>
</dbReference>
<dbReference type="AlphaFoldDB" id="A0A347WIJ0"/>
<protein>
    <submittedName>
        <fullName evidence="2">Holin</fullName>
    </submittedName>
</protein>
<dbReference type="OrthoDB" id="1972048at2"/>
<keyword evidence="1" id="KW-0472">Membrane</keyword>
<reference evidence="2 3" key="1">
    <citation type="submission" date="2017-09" db="EMBL/GenBank/DDBJ databases">
        <title>Complete genome sequence of Oxytococcus suis strain ZY16052.</title>
        <authorList>
            <person name="Li F."/>
        </authorList>
    </citation>
    <scope>NUCLEOTIDE SEQUENCE [LARGE SCALE GENOMIC DNA]</scope>
    <source>
        <strain evidence="2 3">ZY16052</strain>
    </source>
</reference>
<accession>A0A347WIJ0</accession>
<organism evidence="2 3">
    <name type="scientific">Suicoccus acidiformans</name>
    <dbReference type="NCBI Taxonomy" id="2036206"/>
    <lineage>
        <taxon>Bacteria</taxon>
        <taxon>Bacillati</taxon>
        <taxon>Bacillota</taxon>
        <taxon>Bacilli</taxon>
        <taxon>Lactobacillales</taxon>
        <taxon>Aerococcaceae</taxon>
        <taxon>Suicoccus</taxon>
    </lineage>
</organism>
<dbReference type="RefSeq" id="WP_118989819.1">
    <property type="nucleotide sequence ID" value="NZ_CP023434.1"/>
</dbReference>
<keyword evidence="3" id="KW-1185">Reference proteome</keyword>
<dbReference type="EMBL" id="CP023434">
    <property type="protein sequence ID" value="AXY24897.1"/>
    <property type="molecule type" value="Genomic_DNA"/>
</dbReference>
<feature type="transmembrane region" description="Helical" evidence="1">
    <location>
        <begin position="41"/>
        <end position="61"/>
    </location>
</feature>
<keyword evidence="1" id="KW-0812">Transmembrane</keyword>
<sequence length="70" mass="7540">MKISNSTYDILKWVALIVLPALAVMISALGEVWGIANAEAISTTINIVSVFVGTSLGFSTYEYNKGDKNE</sequence>